<feature type="transmembrane region" description="Helical" evidence="8">
    <location>
        <begin position="226"/>
        <end position="245"/>
    </location>
</feature>
<evidence type="ECO:0000256" key="4">
    <source>
        <dbReference type="ARBA" id="ARBA00022692"/>
    </source>
</evidence>
<reference evidence="10 11" key="1">
    <citation type="journal article" date="2016" name="BMC Genomics">
        <title>Genome sequencing and secondary metabolism of the postharvest pathogen Penicillium griseofulvum.</title>
        <authorList>
            <person name="Banani H."/>
            <person name="Marcet-Houben M."/>
            <person name="Ballester A.R."/>
            <person name="Abbruscato P."/>
            <person name="Gonzalez-Candelas L."/>
            <person name="Gabaldon T."/>
            <person name="Spadaro D."/>
        </authorList>
    </citation>
    <scope>NUCLEOTIDE SEQUENCE [LARGE SCALE GENOMIC DNA]</scope>
    <source>
        <strain evidence="10 11">PG3</strain>
    </source>
</reference>
<evidence type="ECO:0000256" key="5">
    <source>
        <dbReference type="ARBA" id="ARBA00022989"/>
    </source>
</evidence>
<comment type="similarity">
    <text evidence="2">Belongs to the major facilitator superfamily.</text>
</comment>
<comment type="subcellular location">
    <subcellularLocation>
        <location evidence="1">Membrane</location>
        <topology evidence="1">Multi-pass membrane protein</topology>
    </subcellularLocation>
</comment>
<feature type="transmembrane region" description="Helical" evidence="8">
    <location>
        <begin position="129"/>
        <end position="153"/>
    </location>
</feature>
<dbReference type="InterPro" id="IPR020846">
    <property type="entry name" value="MFS_dom"/>
</dbReference>
<evidence type="ECO:0000256" key="3">
    <source>
        <dbReference type="ARBA" id="ARBA00022448"/>
    </source>
</evidence>
<evidence type="ECO:0000256" key="8">
    <source>
        <dbReference type="SAM" id="Phobius"/>
    </source>
</evidence>
<dbReference type="Pfam" id="PF07690">
    <property type="entry name" value="MFS_1"/>
    <property type="match status" value="1"/>
</dbReference>
<dbReference type="FunFam" id="1.20.1250.20:FF:000484">
    <property type="entry name" value="MFS general substrate transporter"/>
    <property type="match status" value="1"/>
</dbReference>
<feature type="domain" description="Major facilitator superfamily (MFS) profile" evidence="9">
    <location>
        <begin position="1"/>
        <end position="496"/>
    </location>
</feature>
<proteinExistence type="inferred from homology"/>
<evidence type="ECO:0000313" key="11">
    <source>
        <dbReference type="Proteomes" id="UP000070168"/>
    </source>
</evidence>
<dbReference type="GO" id="GO:0022857">
    <property type="term" value="F:transmembrane transporter activity"/>
    <property type="evidence" value="ECO:0007669"/>
    <property type="project" value="InterPro"/>
</dbReference>
<evidence type="ECO:0000256" key="6">
    <source>
        <dbReference type="ARBA" id="ARBA00023136"/>
    </source>
</evidence>
<evidence type="ECO:0000256" key="1">
    <source>
        <dbReference type="ARBA" id="ARBA00004141"/>
    </source>
</evidence>
<feature type="transmembrane region" description="Helical" evidence="8">
    <location>
        <begin position="195"/>
        <end position="214"/>
    </location>
</feature>
<keyword evidence="5 8" id="KW-1133">Transmembrane helix</keyword>
<dbReference type="Gene3D" id="1.20.1250.20">
    <property type="entry name" value="MFS general substrate transporter like domains"/>
    <property type="match status" value="1"/>
</dbReference>
<keyword evidence="3" id="KW-0813">Transport</keyword>
<sequence>MSNASDTSTQSVEKKQAAVESTVTSTALPFIADELHAGKNYVWFVNSFFLTSACFQPLFGQTANFFGRRWLMIGSVAVFVLGSGISGGAINSPMIIAGRSIQGIGGGGINVMIDMIVSDMLPLRERGNFMGMIFAVFAVGTSLGPFIGGVIVQHSSWRWVFYLNLPIGGTAMICLFFFLHVNYQKQPWQEKVKRIDYIGNTLLMTSIVSILLALTWGGTTYAWSNWRIIVCLVLGLIGMILFHSFEASPWCREPMMPPHIFRHRTSFVALVVSFIHNMLTFWVIYFVPVYFQAVKLSTSTRAGVQFLPSVILAVPTAIVAGGLLTKWGRYKPIHIVATAVILLGLGLFTLFDADSSPAEWIIFQIITAIGLGLLLTTTLAAVQAPLEEKDVGLATATWAFIRSYGAIWGIAIPAAIFNTEFAHLSGRISDPAVSAQLAGGEAYSHVSSTFIKSLAPQVQREVVSVYTDTLKLVWYVSLAFAALGFIITFFEKEMILRTELETEYGIKDEKEGREKETTAEILVGAWAVGRASSSNMDRCLSLPLPNSSFYYISNTNSIVTTSATKMTDTRTLPIDESDFGDFVKNEEEELDLEELVEPWCRYKTEGEENSLYPIFLGEMLNGR</sequence>
<dbReference type="InterPro" id="IPR011701">
    <property type="entry name" value="MFS"/>
</dbReference>
<evidence type="ECO:0000256" key="2">
    <source>
        <dbReference type="ARBA" id="ARBA00008335"/>
    </source>
</evidence>
<evidence type="ECO:0000259" key="9">
    <source>
        <dbReference type="PROSITE" id="PS50850"/>
    </source>
</evidence>
<feature type="transmembrane region" description="Helical" evidence="8">
    <location>
        <begin position="71"/>
        <end position="90"/>
    </location>
</feature>
<feature type="transmembrane region" description="Helical" evidence="8">
    <location>
        <begin position="332"/>
        <end position="349"/>
    </location>
</feature>
<dbReference type="Proteomes" id="UP000070168">
    <property type="component" value="Unassembled WGS sequence"/>
</dbReference>
<feature type="transmembrane region" description="Helical" evidence="8">
    <location>
        <begin position="41"/>
        <end position="59"/>
    </location>
</feature>
<feature type="transmembrane region" description="Helical" evidence="8">
    <location>
        <begin position="472"/>
        <end position="490"/>
    </location>
</feature>
<dbReference type="EMBL" id="LHQR01000014">
    <property type="protein sequence ID" value="KXG53406.1"/>
    <property type="molecule type" value="Genomic_DNA"/>
</dbReference>
<accession>A0A135LWR9</accession>
<keyword evidence="7" id="KW-0325">Glycoprotein</keyword>
<evidence type="ECO:0000256" key="7">
    <source>
        <dbReference type="ARBA" id="ARBA00023180"/>
    </source>
</evidence>
<feature type="transmembrane region" description="Helical" evidence="8">
    <location>
        <begin position="306"/>
        <end position="325"/>
    </location>
</feature>
<dbReference type="GO" id="GO:0005886">
    <property type="term" value="C:plasma membrane"/>
    <property type="evidence" value="ECO:0007669"/>
    <property type="project" value="TreeGrafter"/>
</dbReference>
<feature type="transmembrane region" description="Helical" evidence="8">
    <location>
        <begin position="361"/>
        <end position="382"/>
    </location>
</feature>
<dbReference type="PRINTS" id="PR01036">
    <property type="entry name" value="TCRTETB"/>
</dbReference>
<keyword evidence="11" id="KW-1185">Reference proteome</keyword>
<protein>
    <submittedName>
        <fullName evidence="10">Major facilitator superfamily domain, general substrate transporter</fullName>
    </submittedName>
</protein>
<feature type="transmembrane region" description="Helical" evidence="8">
    <location>
        <begin position="266"/>
        <end position="286"/>
    </location>
</feature>
<dbReference type="GeneID" id="63703469"/>
<dbReference type="InterPro" id="IPR036259">
    <property type="entry name" value="MFS_trans_sf"/>
</dbReference>
<gene>
    <name evidence="10" type="ORF">PGRI_004560</name>
</gene>
<feature type="transmembrane region" description="Helical" evidence="8">
    <location>
        <begin position="159"/>
        <end position="183"/>
    </location>
</feature>
<feature type="transmembrane region" description="Helical" evidence="8">
    <location>
        <begin position="394"/>
        <end position="417"/>
    </location>
</feature>
<organism evidence="10 11">
    <name type="scientific">Penicillium patulum</name>
    <name type="common">Penicillium griseofulvum</name>
    <dbReference type="NCBI Taxonomy" id="5078"/>
    <lineage>
        <taxon>Eukaryota</taxon>
        <taxon>Fungi</taxon>
        <taxon>Dikarya</taxon>
        <taxon>Ascomycota</taxon>
        <taxon>Pezizomycotina</taxon>
        <taxon>Eurotiomycetes</taxon>
        <taxon>Eurotiomycetidae</taxon>
        <taxon>Eurotiales</taxon>
        <taxon>Aspergillaceae</taxon>
        <taxon>Penicillium</taxon>
    </lineage>
</organism>
<dbReference type="OrthoDB" id="10021397at2759"/>
<comment type="caution">
    <text evidence="10">The sequence shown here is derived from an EMBL/GenBank/DDBJ whole genome shotgun (WGS) entry which is preliminary data.</text>
</comment>
<dbReference type="Gene3D" id="1.20.1720.10">
    <property type="entry name" value="Multidrug resistance protein D"/>
    <property type="match status" value="1"/>
</dbReference>
<dbReference type="AlphaFoldDB" id="A0A135LWR9"/>
<keyword evidence="6 8" id="KW-0472">Membrane</keyword>
<dbReference type="RefSeq" id="XP_040651941.1">
    <property type="nucleotide sequence ID" value="XM_040788169.1"/>
</dbReference>
<dbReference type="SUPFAM" id="SSF103473">
    <property type="entry name" value="MFS general substrate transporter"/>
    <property type="match status" value="1"/>
</dbReference>
<dbReference type="PROSITE" id="PS50850">
    <property type="entry name" value="MFS"/>
    <property type="match status" value="1"/>
</dbReference>
<dbReference type="PANTHER" id="PTHR23501:SF187">
    <property type="entry name" value="MAJOR FACILITATOR SUPERFAMILY (MFS) PROFILE DOMAIN-CONTAINING PROTEIN"/>
    <property type="match status" value="1"/>
</dbReference>
<keyword evidence="4 8" id="KW-0812">Transmembrane</keyword>
<name>A0A135LWR9_PENPA</name>
<dbReference type="OMA" id="LMCLGIF"/>
<dbReference type="PANTHER" id="PTHR23501">
    <property type="entry name" value="MAJOR FACILITATOR SUPERFAMILY"/>
    <property type="match status" value="1"/>
</dbReference>
<evidence type="ECO:0000313" key="10">
    <source>
        <dbReference type="EMBL" id="KXG53406.1"/>
    </source>
</evidence>